<name>A0ABV6MMN2_9PSEU</name>
<reference evidence="2 3" key="1">
    <citation type="submission" date="2024-09" db="EMBL/GenBank/DDBJ databases">
        <authorList>
            <person name="Sun Q."/>
            <person name="Mori K."/>
        </authorList>
    </citation>
    <scope>NUCLEOTIDE SEQUENCE [LARGE SCALE GENOMIC DNA]</scope>
    <source>
        <strain evidence="2 3">TBRC 1432</strain>
    </source>
</reference>
<accession>A0ABV6MMN2</accession>
<evidence type="ECO:0000256" key="1">
    <source>
        <dbReference type="SAM" id="SignalP"/>
    </source>
</evidence>
<proteinExistence type="predicted"/>
<dbReference type="Proteomes" id="UP001589810">
    <property type="component" value="Unassembled WGS sequence"/>
</dbReference>
<evidence type="ECO:0000313" key="3">
    <source>
        <dbReference type="Proteomes" id="UP001589810"/>
    </source>
</evidence>
<dbReference type="RefSeq" id="WP_379793818.1">
    <property type="nucleotide sequence ID" value="NZ_JBHLUD010000001.1"/>
</dbReference>
<comment type="caution">
    <text evidence="2">The sequence shown here is derived from an EMBL/GenBank/DDBJ whole genome shotgun (WGS) entry which is preliminary data.</text>
</comment>
<feature type="chain" id="PRO_5046044511" evidence="1">
    <location>
        <begin position="28"/>
        <end position="341"/>
    </location>
</feature>
<evidence type="ECO:0000313" key="2">
    <source>
        <dbReference type="EMBL" id="MFC0541156.1"/>
    </source>
</evidence>
<dbReference type="EMBL" id="JBHLUD010000001">
    <property type="protein sequence ID" value="MFC0541156.1"/>
    <property type="molecule type" value="Genomic_DNA"/>
</dbReference>
<keyword evidence="1" id="KW-0732">Signal</keyword>
<protein>
    <submittedName>
        <fullName evidence="2">Uncharacterized protein</fullName>
    </submittedName>
</protein>
<organism evidence="2 3">
    <name type="scientific">Kutzneria chonburiensis</name>
    <dbReference type="NCBI Taxonomy" id="1483604"/>
    <lineage>
        <taxon>Bacteria</taxon>
        <taxon>Bacillati</taxon>
        <taxon>Actinomycetota</taxon>
        <taxon>Actinomycetes</taxon>
        <taxon>Pseudonocardiales</taxon>
        <taxon>Pseudonocardiaceae</taxon>
        <taxon>Kutzneria</taxon>
    </lineage>
</organism>
<gene>
    <name evidence="2" type="ORF">ACFFH7_06660</name>
</gene>
<sequence>MAAYHGVKGIRRRVIGVAAVLMATACAAPPPPQTPHWQLIPLPLPAGSAPHATAELQASDGHGGYAGIVYRGGGRPPAIGRWHDGRVDVFELPGDPRTGSTSVLGESRDDTVLLQASPGYFTLDRGGVYHPVSTSSLDGGYPQFMGPNGDLVGEALDPDNPGNYMAVYWPSPDAEPSRLEGMQGGSKAQAIDDEGTVLVNCACGIYLLHEGDTRLLDGSGQQGFSIAHGVVAGVGSDRDAPAGVGMLWMSPDSPQVQENSQRLFAANSHGLSVGQERNSRQARGPVAVWQDGHELGRLPAADGLPFVRAKFVDEDGTVAGVVSPDEAHSDGGPVQWRFVRS</sequence>
<keyword evidence="3" id="KW-1185">Reference proteome</keyword>
<feature type="signal peptide" evidence="1">
    <location>
        <begin position="1"/>
        <end position="27"/>
    </location>
</feature>